<keyword evidence="2 7" id="KW-0732">Signal</keyword>
<feature type="region of interest" description="LT domain" evidence="7">
    <location>
        <begin position="266"/>
        <end position="458"/>
    </location>
</feature>
<dbReference type="EMBL" id="CP052766">
    <property type="protein sequence ID" value="QJR81792.1"/>
    <property type="molecule type" value="Genomic_DNA"/>
</dbReference>
<feature type="domain" description="Solute-binding protein family 3/N-terminal" evidence="8">
    <location>
        <begin position="42"/>
        <end position="265"/>
    </location>
</feature>
<feature type="active site" evidence="7">
    <location>
        <position position="310"/>
    </location>
</feature>
<feature type="chain" id="PRO_5029081709" description="Membrane-bound lytic murein transglycosylase F" evidence="7">
    <location>
        <begin position="26"/>
        <end position="458"/>
    </location>
</feature>
<evidence type="ECO:0000256" key="2">
    <source>
        <dbReference type="ARBA" id="ARBA00022729"/>
    </source>
</evidence>
<comment type="subcellular location">
    <subcellularLocation>
        <location evidence="7">Cell outer membrane</location>
        <topology evidence="7">Peripheral membrane protein</topology>
    </subcellularLocation>
    <text evidence="7">Attached to the inner leaflet of the outer membrane.</text>
</comment>
<dbReference type="AlphaFoldDB" id="A0A6M4MFC8"/>
<protein>
    <recommendedName>
        <fullName evidence="7">Membrane-bound lytic murein transglycosylase F</fullName>
        <ecNumber evidence="7">4.2.2.n1</ecNumber>
    </recommendedName>
    <alternativeName>
        <fullName evidence="7">Murein lyase F</fullName>
    </alternativeName>
</protein>
<accession>A0A6M4MFC8</accession>
<dbReference type="GO" id="GO:0071555">
    <property type="term" value="P:cell wall organization"/>
    <property type="evidence" value="ECO:0007669"/>
    <property type="project" value="UniProtKB-KW"/>
</dbReference>
<evidence type="ECO:0000313" key="10">
    <source>
        <dbReference type="Proteomes" id="UP000219285"/>
    </source>
</evidence>
<dbReference type="EC" id="4.2.2.n1" evidence="7"/>
<dbReference type="PANTHER" id="PTHR35936:SF32">
    <property type="entry name" value="MEMBRANE-BOUND LYTIC MUREIN TRANSGLYCOSYLASE F"/>
    <property type="match status" value="1"/>
</dbReference>
<dbReference type="InterPro" id="IPR008258">
    <property type="entry name" value="Transglycosylase_SLT_dom_1"/>
</dbReference>
<dbReference type="InterPro" id="IPR001638">
    <property type="entry name" value="Solute-binding_3/MltF_N"/>
</dbReference>
<dbReference type="NCBIfam" id="NF008112">
    <property type="entry name" value="PRK10859.1"/>
    <property type="match status" value="1"/>
</dbReference>
<comment type="domain">
    <text evidence="7">The N-terminal domain does not have lytic activity and probably modulates enzymatic activity. The C-terminal domain is the catalytic active domain.</text>
</comment>
<keyword evidence="4 7" id="KW-0998">Cell outer membrane</keyword>
<dbReference type="CDD" id="cd13403">
    <property type="entry name" value="MLTF-like"/>
    <property type="match status" value="1"/>
</dbReference>
<dbReference type="CDD" id="cd01009">
    <property type="entry name" value="PBP2_YfhD_N"/>
    <property type="match status" value="1"/>
</dbReference>
<dbReference type="SUPFAM" id="SSF53955">
    <property type="entry name" value="Lysozyme-like"/>
    <property type="match status" value="1"/>
</dbReference>
<dbReference type="GO" id="GO:0016998">
    <property type="term" value="P:cell wall macromolecule catabolic process"/>
    <property type="evidence" value="ECO:0007669"/>
    <property type="project" value="UniProtKB-UniRule"/>
</dbReference>
<feature type="signal peptide" evidence="7">
    <location>
        <begin position="1"/>
        <end position="25"/>
    </location>
</feature>
<evidence type="ECO:0000256" key="3">
    <source>
        <dbReference type="ARBA" id="ARBA00023136"/>
    </source>
</evidence>
<dbReference type="OrthoDB" id="9815002at2"/>
<dbReference type="Gene3D" id="3.40.190.10">
    <property type="entry name" value="Periplasmic binding protein-like II"/>
    <property type="match status" value="2"/>
</dbReference>
<dbReference type="Proteomes" id="UP000219285">
    <property type="component" value="Chromosome"/>
</dbReference>
<comment type="caution">
    <text evidence="7">Lacks conserved residue(s) required for the propagation of feature annotation.</text>
</comment>
<organism evidence="9 10">
    <name type="scientific">Alteromonas pelagimontana</name>
    <dbReference type="NCBI Taxonomy" id="1858656"/>
    <lineage>
        <taxon>Bacteria</taxon>
        <taxon>Pseudomonadati</taxon>
        <taxon>Pseudomonadota</taxon>
        <taxon>Gammaproteobacteria</taxon>
        <taxon>Alteromonadales</taxon>
        <taxon>Alteromonadaceae</taxon>
        <taxon>Alteromonas/Salinimonas group</taxon>
        <taxon>Alteromonas</taxon>
    </lineage>
</organism>
<dbReference type="Pfam" id="PF00497">
    <property type="entry name" value="SBP_bac_3"/>
    <property type="match status" value="1"/>
</dbReference>
<comment type="similarity">
    <text evidence="7">In the C-terminal section; belongs to the transglycosylase Slt family.</text>
</comment>
<dbReference type="InterPro" id="IPR023346">
    <property type="entry name" value="Lysozyme-like_dom_sf"/>
</dbReference>
<evidence type="ECO:0000256" key="5">
    <source>
        <dbReference type="ARBA" id="ARBA00023239"/>
    </source>
</evidence>
<dbReference type="PANTHER" id="PTHR35936">
    <property type="entry name" value="MEMBRANE-BOUND LYTIC MUREIN TRANSGLYCOSYLASE F"/>
    <property type="match status" value="1"/>
</dbReference>
<name>A0A6M4MFC8_9ALTE</name>
<gene>
    <name evidence="7 9" type="primary">mltF</name>
    <name evidence="9" type="ORF">CA267_014000</name>
</gene>
<keyword evidence="3 7" id="KW-0472">Membrane</keyword>
<comment type="similarity">
    <text evidence="1">Belongs to the bacterial solute-binding protein 3 family.</text>
</comment>
<keyword evidence="10" id="KW-1185">Reference proteome</keyword>
<evidence type="ECO:0000256" key="6">
    <source>
        <dbReference type="ARBA" id="ARBA00023316"/>
    </source>
</evidence>
<reference evidence="10" key="1">
    <citation type="submission" date="2014-12" db="EMBL/GenBank/DDBJ databases">
        <title>Complete genome sequence of a multi-drug resistant Klebsiella pneumoniae.</title>
        <authorList>
            <person name="Hua X."/>
            <person name="Chen Q."/>
            <person name="Li X."/>
            <person name="Feng Y."/>
            <person name="Ruan Z."/>
            <person name="Yu Y."/>
        </authorList>
    </citation>
    <scope>NUCLEOTIDE SEQUENCE [LARGE SCALE GENOMIC DNA]</scope>
    <source>
        <strain evidence="10">5.12</strain>
    </source>
</reference>
<evidence type="ECO:0000256" key="7">
    <source>
        <dbReference type="HAMAP-Rule" id="MF_02016"/>
    </source>
</evidence>
<dbReference type="GO" id="GO:0008933">
    <property type="term" value="F:peptidoglycan lytic transglycosylase activity"/>
    <property type="evidence" value="ECO:0007669"/>
    <property type="project" value="UniProtKB-UniRule"/>
</dbReference>
<dbReference type="KEGG" id="apel:CA267_014000"/>
<dbReference type="InterPro" id="IPR023703">
    <property type="entry name" value="MltF"/>
</dbReference>
<comment type="similarity">
    <text evidence="7">In the N-terminal section; belongs to the bacterial solute-binding protein 3 family.</text>
</comment>
<dbReference type="SMART" id="SM00062">
    <property type="entry name" value="PBPb"/>
    <property type="match status" value="1"/>
</dbReference>
<dbReference type="RefSeq" id="WP_075610639.1">
    <property type="nucleotide sequence ID" value="NZ_CP052766.1"/>
</dbReference>
<evidence type="ECO:0000259" key="8">
    <source>
        <dbReference type="SMART" id="SM00062"/>
    </source>
</evidence>
<evidence type="ECO:0000256" key="4">
    <source>
        <dbReference type="ARBA" id="ARBA00023237"/>
    </source>
</evidence>
<dbReference type="HAMAP" id="MF_02016">
    <property type="entry name" value="MltF"/>
    <property type="match status" value="1"/>
</dbReference>
<dbReference type="GO" id="GO:0009279">
    <property type="term" value="C:cell outer membrane"/>
    <property type="evidence" value="ECO:0007669"/>
    <property type="project" value="UniProtKB-SubCell"/>
</dbReference>
<evidence type="ECO:0000256" key="1">
    <source>
        <dbReference type="ARBA" id="ARBA00010333"/>
    </source>
</evidence>
<dbReference type="GO" id="GO:0009253">
    <property type="term" value="P:peptidoglycan catabolic process"/>
    <property type="evidence" value="ECO:0007669"/>
    <property type="project" value="TreeGrafter"/>
</dbReference>
<keyword evidence="6 7" id="KW-0961">Cell wall biogenesis/degradation</keyword>
<comment type="catalytic activity">
    <reaction evidence="7">
        <text>Exolytic cleavage of the (1-&gt;4)-beta-glycosidic linkage between N-acetylmuramic acid (MurNAc) and N-acetylglucosamine (GlcNAc) residues in peptidoglycan, from either the reducing or the non-reducing ends of the peptidoglycan chains, with concomitant formation of a 1,6-anhydrobond in the MurNAc residue.</text>
        <dbReference type="EC" id="4.2.2.n1"/>
    </reaction>
</comment>
<dbReference type="Gene3D" id="1.10.530.10">
    <property type="match status" value="1"/>
</dbReference>
<evidence type="ECO:0000313" key="9">
    <source>
        <dbReference type="EMBL" id="QJR81792.1"/>
    </source>
</evidence>
<dbReference type="Pfam" id="PF01464">
    <property type="entry name" value="SLT"/>
    <property type="match status" value="1"/>
</dbReference>
<comment type="function">
    <text evidence="7">Murein-degrading enzyme that degrades murein glycan strands and insoluble, high-molecular weight murein sacculi, with the concomitant formation of a 1,6-anhydromuramoyl product. Lytic transglycosylases (LTs) play an integral role in the metabolism of the peptidoglycan (PG) sacculus. Their lytic action creates space within the PG sacculus to allow for its expansion as well as for the insertion of various structures such as secretion systems and flagella.</text>
</comment>
<sequence precursor="true">MQYYITRPFIRCGLLLILLFQTQSCTPLSLPNALSELLQRKVIKVGTVYGRTTFYHGPAGPTGFEYELAKGFADYLGIELQVFPFFSYHELFSQLTSGHMDVAATGDAVTPVVSEHFKLGPAYQQVSQKLVFRQGQDRPRSFTDIRSPITVVKGSSHAQTLTAESHAYPALEWQATEERDTAEILQMVAEGALAYTVVDTNSLALQRRRFPQLSIGFTVSQLQSIAWLLNPTQDDSLRAAIIEYFGIIQQNGVFKRLEDKYFGHVRKFNYVDTRAFITAVESVLPYYSPWFKDYAGDLDWRLLAAMSYQESHWNEEATSYTGVRGLMMLTQGTATDMNVLSRLDAEESIRGGAQYFSGLLHRIPARITEPDSIWMALAAYNIGFGHLEDARVLTQRQGGNPDLWVDVKQRLPMLQQKRYYRQTKFGYARGEEARQYVENIRRYYDTLVWLEERESALQ</sequence>
<reference evidence="9 10" key="2">
    <citation type="submission" date="2020-04" db="EMBL/GenBank/DDBJ databases">
        <title>Complete genome sequence of Alteromonas pelagimontana 5.12T.</title>
        <authorList>
            <person name="Sinha R.K."/>
            <person name="Krishnan K.P."/>
            <person name="Kurian J.P."/>
        </authorList>
    </citation>
    <scope>NUCLEOTIDE SEQUENCE [LARGE SCALE GENOMIC DNA]</scope>
    <source>
        <strain evidence="9 10">5.12</strain>
    </source>
</reference>
<proteinExistence type="inferred from homology"/>
<keyword evidence="5 7" id="KW-0456">Lyase</keyword>
<dbReference type="SUPFAM" id="SSF53850">
    <property type="entry name" value="Periplasmic binding protein-like II"/>
    <property type="match status" value="1"/>
</dbReference>